<keyword evidence="2" id="KW-1185">Reference proteome</keyword>
<name>A0A8J6DZN0_9EUKA</name>
<dbReference type="AlphaFoldDB" id="A0A8J6DZN0"/>
<sequence length="260" mass="27806">MSADPLSLARQFLALAEVESNRPAVAQMPGVVSGLVSFLETTTNRELQCTAADALDLLAQTGESSKHLLASPTKGLIEKALIMVFTSTDPASPQGTRLRDACTSINTSLDILSTVPDFPTPRAARRSVASRMNMTMPVGKGLGGILKTSRISLDHSVRYDEIEAIVRGVAVQPGVLSVTQHPDDDHILIISGSNPDASYIDRVRSMGYRATVVEAPALKSPVVTPSKGRQLTIDGYVSPEATGARGWFGRVGRVGRRLWQ</sequence>
<dbReference type="EMBL" id="JAHDYR010000020">
    <property type="protein sequence ID" value="KAG9393864.1"/>
    <property type="molecule type" value="Genomic_DNA"/>
</dbReference>
<dbReference type="Proteomes" id="UP000717585">
    <property type="component" value="Unassembled WGS sequence"/>
</dbReference>
<reference evidence="1" key="1">
    <citation type="submission" date="2021-05" db="EMBL/GenBank/DDBJ databases">
        <title>A free-living protist that lacks canonical eukaryotic 1 DNA replication and segregation systems.</title>
        <authorList>
            <person name="Salas-Leiva D.E."/>
            <person name="Tromer E.C."/>
            <person name="Curtis B.A."/>
            <person name="Jerlstrom-Hultqvist J."/>
            <person name="Kolisko M."/>
            <person name="Yi Z."/>
            <person name="Salas-Leiva J.S."/>
            <person name="Gallot-Lavallee L."/>
            <person name="Kops G.J.P.L."/>
            <person name="Archibald J.M."/>
            <person name="Simpson A.G.B."/>
            <person name="Roger A.J."/>
        </authorList>
    </citation>
    <scope>NUCLEOTIDE SEQUENCE</scope>
    <source>
        <strain evidence="1">BICM</strain>
    </source>
</reference>
<organism evidence="1 2">
    <name type="scientific">Carpediemonas membranifera</name>
    <dbReference type="NCBI Taxonomy" id="201153"/>
    <lineage>
        <taxon>Eukaryota</taxon>
        <taxon>Metamonada</taxon>
        <taxon>Carpediemonas-like organisms</taxon>
        <taxon>Carpediemonas</taxon>
    </lineage>
</organism>
<proteinExistence type="predicted"/>
<gene>
    <name evidence="1" type="ORF">J8273_4728</name>
</gene>
<comment type="caution">
    <text evidence="1">The sequence shown here is derived from an EMBL/GenBank/DDBJ whole genome shotgun (WGS) entry which is preliminary data.</text>
</comment>
<accession>A0A8J6DZN0</accession>
<evidence type="ECO:0000313" key="2">
    <source>
        <dbReference type="Proteomes" id="UP000717585"/>
    </source>
</evidence>
<evidence type="ECO:0000313" key="1">
    <source>
        <dbReference type="EMBL" id="KAG9393864.1"/>
    </source>
</evidence>
<protein>
    <submittedName>
        <fullName evidence="1">Uncharacterized protein</fullName>
    </submittedName>
</protein>